<evidence type="ECO:0000313" key="5">
    <source>
        <dbReference type="Proteomes" id="UP000198757"/>
    </source>
</evidence>
<reference evidence="5" key="1">
    <citation type="submission" date="2016-10" db="EMBL/GenBank/DDBJ databases">
        <authorList>
            <person name="Varghese N."/>
            <person name="Submissions S."/>
        </authorList>
    </citation>
    <scope>NUCLEOTIDE SEQUENCE [LARGE SCALE GENOMIC DNA]</scope>
    <source>
        <strain evidence="5">DSM 25811 / CCM 8410 / LMG 26954 / E90</strain>
    </source>
</reference>
<feature type="compositionally biased region" description="Low complexity" evidence="1">
    <location>
        <begin position="92"/>
        <end position="107"/>
    </location>
</feature>
<dbReference type="SUPFAM" id="SSF46565">
    <property type="entry name" value="Chaperone J-domain"/>
    <property type="match status" value="1"/>
</dbReference>
<evidence type="ECO:0000313" key="4">
    <source>
        <dbReference type="EMBL" id="SDD54833.1"/>
    </source>
</evidence>
<dbReference type="InterPro" id="IPR036869">
    <property type="entry name" value="J_dom_sf"/>
</dbReference>
<keyword evidence="2" id="KW-1133">Transmembrane helix</keyword>
<evidence type="ECO:0000259" key="3">
    <source>
        <dbReference type="PROSITE" id="PS50076"/>
    </source>
</evidence>
<dbReference type="InterPro" id="IPR050817">
    <property type="entry name" value="DjlA_DnaK_co-chaperone"/>
</dbReference>
<protein>
    <submittedName>
        <fullName evidence="4">DnaJ domain-containing protein</fullName>
    </submittedName>
</protein>
<feature type="domain" description="J" evidence="3">
    <location>
        <begin position="7"/>
        <end position="72"/>
    </location>
</feature>
<evidence type="ECO:0000256" key="2">
    <source>
        <dbReference type="SAM" id="Phobius"/>
    </source>
</evidence>
<dbReference type="PROSITE" id="PS50076">
    <property type="entry name" value="DNAJ_2"/>
    <property type="match status" value="1"/>
</dbReference>
<keyword evidence="2" id="KW-0812">Transmembrane</keyword>
<organism evidence="4 5">
    <name type="scientific">Niabella drilacis (strain DSM 25811 / CCM 8410 / CCUG 62505 / LMG 26954 / E90)</name>
    <dbReference type="NCBI Taxonomy" id="1285928"/>
    <lineage>
        <taxon>Bacteria</taxon>
        <taxon>Pseudomonadati</taxon>
        <taxon>Bacteroidota</taxon>
        <taxon>Chitinophagia</taxon>
        <taxon>Chitinophagales</taxon>
        <taxon>Chitinophagaceae</taxon>
        <taxon>Niabella</taxon>
    </lineage>
</organism>
<dbReference type="Gene3D" id="1.10.287.110">
    <property type="entry name" value="DnaJ domain"/>
    <property type="match status" value="1"/>
</dbReference>
<feature type="region of interest" description="Disordered" evidence="1">
    <location>
        <begin position="76"/>
        <end position="126"/>
    </location>
</feature>
<dbReference type="AlphaFoldDB" id="A0A1G6VN53"/>
<dbReference type="EMBL" id="FMZO01000010">
    <property type="protein sequence ID" value="SDD54833.1"/>
    <property type="molecule type" value="Genomic_DNA"/>
</dbReference>
<dbReference type="OrthoDB" id="9779622at2"/>
<dbReference type="PRINTS" id="PR00625">
    <property type="entry name" value="JDOMAIN"/>
</dbReference>
<proteinExistence type="predicted"/>
<name>A0A1G6VN53_NIADE</name>
<dbReference type="Pfam" id="PF00226">
    <property type="entry name" value="DnaJ"/>
    <property type="match status" value="1"/>
</dbReference>
<gene>
    <name evidence="4" type="ORF">SAMN04487894_11085</name>
</gene>
<dbReference type="CDD" id="cd06257">
    <property type="entry name" value="DnaJ"/>
    <property type="match status" value="1"/>
</dbReference>
<keyword evidence="2" id="KW-0472">Membrane</keyword>
<dbReference type="SMART" id="SM00271">
    <property type="entry name" value="DnaJ"/>
    <property type="match status" value="1"/>
</dbReference>
<accession>A0A1G6VN53</accession>
<sequence>MAGTLKNFYETLGVPRSATDEQIKTAYRKLILKFHPDKNVGDVYFEDWSKKIIEAFEVLSDPRLRAEYDQVYDEHRQAAKRSYQEPAPAPEPAAAGTAAEEPGEFATQETASGTGPDPEDPEEDSQAPALALIREELPAYIAAKQDYLKADKAHRLMQQQAPVKKSYRVPLMILCLLVIAASVLWIVAGPAKEKVAAEPEGTVNDMAGKFIVAADRAYFYKDPQNQVRTSEYLTKGNKILVSKKYRNFYYAVFQSIANPDYKLTGWIKEEDLQPYYE</sequence>
<feature type="transmembrane region" description="Helical" evidence="2">
    <location>
        <begin position="167"/>
        <end position="188"/>
    </location>
</feature>
<dbReference type="PANTHER" id="PTHR24074">
    <property type="entry name" value="CO-CHAPERONE PROTEIN DJLA"/>
    <property type="match status" value="1"/>
</dbReference>
<keyword evidence="5" id="KW-1185">Reference proteome</keyword>
<dbReference type="Proteomes" id="UP000198757">
    <property type="component" value="Unassembled WGS sequence"/>
</dbReference>
<dbReference type="InterPro" id="IPR001623">
    <property type="entry name" value="DnaJ_domain"/>
</dbReference>
<dbReference type="STRING" id="1285928.SAMN04487894_11085"/>
<dbReference type="RefSeq" id="WP_090391445.1">
    <property type="nucleotide sequence ID" value="NZ_FMZO01000010.1"/>
</dbReference>
<evidence type="ECO:0000256" key="1">
    <source>
        <dbReference type="SAM" id="MobiDB-lite"/>
    </source>
</evidence>